<evidence type="ECO:0000259" key="6">
    <source>
        <dbReference type="Pfam" id="PF08100"/>
    </source>
</evidence>
<dbReference type="Proteomes" id="UP000595046">
    <property type="component" value="Chromosome"/>
</dbReference>
<feature type="domain" description="O-methyltransferase C-terminal" evidence="5">
    <location>
        <begin position="159"/>
        <end position="305"/>
    </location>
</feature>
<name>A0A7T1WXA6_9ACTN</name>
<evidence type="ECO:0000313" key="7">
    <source>
        <dbReference type="EMBL" id="QPP10945.1"/>
    </source>
</evidence>
<dbReference type="Pfam" id="PF08100">
    <property type="entry name" value="Dimerisation"/>
    <property type="match status" value="1"/>
</dbReference>
<dbReference type="Gene3D" id="3.40.50.150">
    <property type="entry name" value="Vaccinia Virus protein VP39"/>
    <property type="match status" value="1"/>
</dbReference>
<dbReference type="GO" id="GO:0046983">
    <property type="term" value="F:protein dimerization activity"/>
    <property type="evidence" value="ECO:0007669"/>
    <property type="project" value="InterPro"/>
</dbReference>
<evidence type="ECO:0000256" key="2">
    <source>
        <dbReference type="ARBA" id="ARBA00022679"/>
    </source>
</evidence>
<sequence length="327" mass="36130">MMSAYKETSVLKAGIKLGVFDELAREEPQDAESLARRLGSDPRGMRILLNALAALELIETDGRQYRLPPGAAELLSRDSDGYAGDMIHVIASDYEWDALKNLDGAVRNGGTVLDEHAETPEYSYWEDFAAFAPHVARPTARVLADALEPWARDRESLDVLDLACGHGIYGYTVAQRFEQAAVWSLDWENVLDVAAKHAGSMGVRERTNFIAGDMFDVSFGGEYDLVLITNVLHHFSDERARELLSRAAAALRPGGKIGIVGFTTSDAPPALDPAPHLFSVLMLVWTSEGEVHSERNYRRMFTDCGLEEPSVHQVENLPFRVLLADRA</sequence>
<dbReference type="InterPro" id="IPR029063">
    <property type="entry name" value="SAM-dependent_MTases_sf"/>
</dbReference>
<dbReference type="GO" id="GO:0032259">
    <property type="term" value="P:methylation"/>
    <property type="evidence" value="ECO:0007669"/>
    <property type="project" value="UniProtKB-KW"/>
</dbReference>
<feature type="active site" description="Proton acceptor" evidence="4">
    <location>
        <position position="233"/>
    </location>
</feature>
<evidence type="ECO:0000259" key="5">
    <source>
        <dbReference type="Pfam" id="PF00891"/>
    </source>
</evidence>
<dbReference type="InterPro" id="IPR012967">
    <property type="entry name" value="COMT_dimerisation"/>
</dbReference>
<dbReference type="PANTHER" id="PTHR43712">
    <property type="entry name" value="PUTATIVE (AFU_ORTHOLOGUE AFUA_4G14580)-RELATED"/>
    <property type="match status" value="1"/>
</dbReference>
<evidence type="ECO:0000313" key="8">
    <source>
        <dbReference type="Proteomes" id="UP000595046"/>
    </source>
</evidence>
<dbReference type="InterPro" id="IPR036390">
    <property type="entry name" value="WH_DNA-bd_sf"/>
</dbReference>
<reference evidence="8" key="1">
    <citation type="submission" date="2020-02" db="EMBL/GenBank/DDBJ databases">
        <title>Streptomyces sp. ASO4wet.</title>
        <authorList>
            <person name="Risdian C."/>
            <person name="Landwehr W."/>
            <person name="Schupp P."/>
            <person name="Wink J."/>
        </authorList>
    </citation>
    <scope>NUCLEOTIDE SEQUENCE [LARGE SCALE GENOMIC DNA]</scope>
    <source>
        <strain evidence="8">ASO4wet</strain>
    </source>
</reference>
<evidence type="ECO:0000256" key="1">
    <source>
        <dbReference type="ARBA" id="ARBA00022603"/>
    </source>
</evidence>
<keyword evidence="2 7" id="KW-0808">Transferase</keyword>
<dbReference type="PROSITE" id="PS51683">
    <property type="entry name" value="SAM_OMT_II"/>
    <property type="match status" value="1"/>
</dbReference>
<dbReference type="InterPro" id="IPR016461">
    <property type="entry name" value="COMT-like"/>
</dbReference>
<dbReference type="InterPro" id="IPR001077">
    <property type="entry name" value="COMT_C"/>
</dbReference>
<dbReference type="GO" id="GO:0008171">
    <property type="term" value="F:O-methyltransferase activity"/>
    <property type="evidence" value="ECO:0007669"/>
    <property type="project" value="InterPro"/>
</dbReference>
<proteinExistence type="predicted"/>
<dbReference type="SUPFAM" id="SSF46785">
    <property type="entry name" value="Winged helix' DNA-binding domain"/>
    <property type="match status" value="1"/>
</dbReference>
<dbReference type="PIRSF" id="PIRSF005739">
    <property type="entry name" value="O-mtase"/>
    <property type="match status" value="1"/>
</dbReference>
<feature type="domain" description="O-methyltransferase dimerisation" evidence="6">
    <location>
        <begin position="2"/>
        <end position="75"/>
    </location>
</feature>
<dbReference type="Pfam" id="PF00891">
    <property type="entry name" value="Methyltransf_2"/>
    <property type="match status" value="1"/>
</dbReference>
<dbReference type="KEGG" id="sbat:G4Z16_23940"/>
<keyword evidence="3" id="KW-0949">S-adenosyl-L-methionine</keyword>
<accession>A0A7T1WXA6</accession>
<gene>
    <name evidence="7" type="ORF">G4Z16_23940</name>
</gene>
<dbReference type="AlphaFoldDB" id="A0A7T1WXA6"/>
<keyword evidence="1 7" id="KW-0489">Methyltransferase</keyword>
<evidence type="ECO:0000256" key="4">
    <source>
        <dbReference type="PIRSR" id="PIRSR005739-1"/>
    </source>
</evidence>
<dbReference type="SUPFAM" id="SSF53335">
    <property type="entry name" value="S-adenosyl-L-methionine-dependent methyltransferases"/>
    <property type="match status" value="1"/>
</dbReference>
<organism evidence="7 8">
    <name type="scientific">Streptomyces bathyalis</name>
    <dbReference type="NCBI Taxonomy" id="2710756"/>
    <lineage>
        <taxon>Bacteria</taxon>
        <taxon>Bacillati</taxon>
        <taxon>Actinomycetota</taxon>
        <taxon>Actinomycetes</taxon>
        <taxon>Kitasatosporales</taxon>
        <taxon>Streptomycetaceae</taxon>
        <taxon>Streptomyces</taxon>
    </lineage>
</organism>
<evidence type="ECO:0000256" key="3">
    <source>
        <dbReference type="ARBA" id="ARBA00022691"/>
    </source>
</evidence>
<dbReference type="PANTHER" id="PTHR43712:SF2">
    <property type="entry name" value="O-METHYLTRANSFERASE CICE"/>
    <property type="match status" value="1"/>
</dbReference>
<dbReference type="Gene3D" id="1.10.10.10">
    <property type="entry name" value="Winged helix-like DNA-binding domain superfamily/Winged helix DNA-binding domain"/>
    <property type="match status" value="1"/>
</dbReference>
<dbReference type="CDD" id="cd02440">
    <property type="entry name" value="AdoMet_MTases"/>
    <property type="match status" value="1"/>
</dbReference>
<protein>
    <submittedName>
        <fullName evidence="7">Methyltransferase domain-containing protein</fullName>
    </submittedName>
</protein>
<dbReference type="EMBL" id="CP048882">
    <property type="protein sequence ID" value="QPP10945.1"/>
    <property type="molecule type" value="Genomic_DNA"/>
</dbReference>
<keyword evidence="8" id="KW-1185">Reference proteome</keyword>
<dbReference type="InterPro" id="IPR036388">
    <property type="entry name" value="WH-like_DNA-bd_sf"/>
</dbReference>